<accession>A0A0E0WAS4</accession>
<dbReference type="Proteomes" id="UP000005007">
    <property type="component" value="Chromosome"/>
</dbReference>
<sequence length="370" mass="39385">MAGTQAIYESSSAGFLSQISSIISSTSGVAGPFAGIVAAAMTAAIIPTVVAFTNPQMTAIMTQYNQSIAEAVSMPMKAANQQYNQLYQGFNDQSMAVGNNILNISKLTGEFNAQGNTQGAQIGAVNSQIASILASNTTPKNPSAIEAYATNQIAVPSVPTTVEMMSGILGNITSAAPKYALALQEQLRSQASNSSMNDTADSLDSCTALGALASSSKVFFSCMQISMTPMSVSMPTVYAKYQALATNALTSGVNPMTTPACPTGDKVLVVYCYAEKVAEILREYYIEFVKNNTNLLQNASQMILNQSGLATSTYDTQAISNISSLYNYNIVANKSFLKSHLTYLDYIKDKLKGQKDSYLTERVQTKIIVK</sequence>
<dbReference type="EMBL" id="CP003473">
    <property type="protein sequence ID" value="AFH99254.1"/>
    <property type="molecule type" value="Genomic_DNA"/>
</dbReference>
<keyword evidence="1" id="KW-0812">Transmembrane</keyword>
<dbReference type="PATRIC" id="fig|1163741.3.peg.556"/>
<reference evidence="2 3" key="1">
    <citation type="submission" date="2012-04" db="EMBL/GenBank/DDBJ databases">
        <authorList>
            <person name="Kersulyte D."/>
            <person name="Cabrera L."/>
            <person name="Pacheco R."/>
            <person name="Herrera P."/>
            <person name="Rodriguez C."/>
            <person name="Gilman R.H."/>
            <person name="Berg D.E."/>
        </authorList>
    </citation>
    <scope>NUCLEOTIDE SEQUENCE [LARGE SCALE GENOMIC DNA]</scope>
    <source>
        <strain evidence="2 3">Shi169</strain>
    </source>
</reference>
<dbReference type="HOGENOM" id="CLU_747567_0_0_7"/>
<evidence type="ECO:0000313" key="3">
    <source>
        <dbReference type="Proteomes" id="UP000005007"/>
    </source>
</evidence>
<feature type="transmembrane region" description="Helical" evidence="1">
    <location>
        <begin position="33"/>
        <end position="53"/>
    </location>
</feature>
<protein>
    <submittedName>
        <fullName evidence="2">Cag island protein</fullName>
    </submittedName>
</protein>
<organism evidence="2 3">
    <name type="scientific">Helicobacter pylori Shi169</name>
    <dbReference type="NCBI Taxonomy" id="1163741"/>
    <lineage>
        <taxon>Bacteria</taxon>
        <taxon>Pseudomonadati</taxon>
        <taxon>Campylobacterota</taxon>
        <taxon>Epsilonproteobacteria</taxon>
        <taxon>Campylobacterales</taxon>
        <taxon>Helicobacteraceae</taxon>
        <taxon>Helicobacter</taxon>
    </lineage>
</organism>
<keyword evidence="1" id="KW-0472">Membrane</keyword>
<evidence type="ECO:0000256" key="1">
    <source>
        <dbReference type="SAM" id="Phobius"/>
    </source>
</evidence>
<dbReference type="KEGG" id="hhq:HPSH169_02780"/>
<proteinExistence type="predicted"/>
<gene>
    <name evidence="2" type="ORF">HPSH169_02780</name>
</gene>
<dbReference type="AlphaFoldDB" id="A0A0E0WAS4"/>
<keyword evidence="1" id="KW-1133">Transmembrane helix</keyword>
<name>A0A0E0WAS4_HELPX</name>
<evidence type="ECO:0000313" key="2">
    <source>
        <dbReference type="EMBL" id="AFH99254.1"/>
    </source>
</evidence>